<name>A0A6S6SWM9_9BACT</name>
<feature type="coiled-coil region" evidence="1">
    <location>
        <begin position="376"/>
        <end position="403"/>
    </location>
</feature>
<sequence length="1230" mass="142231">MFSIPEKIRQAQISHRNKFYSKDDVRYISKLNSISSKYHFKRSLKEMQKDIDSGDINIHMFDRGGTQIYPNSSSQSLLQAWNKESNRPLKDEEKDYIRNLKQSNQYNTPSKELSNIKTQDFTPVQQAQSRPFSDIEARKRQELQLKESKNTKQVYAYVENKNGTVFRKNDKLKRIAQGISLEDNGKLDYYRFTQHNKSRTFNSFDSYVEDDNGTVFGRNISKKRIAQGISLENNGKLDYYLIQENKSSENLTVFYDRINDNFNSNGMTTAQRIEYGLKVFNFSPDKVYFRAYLKTPRNNMKEVIHIGQRGKEGNLKSRVLKNNEITPEIERIALRPEDRQSLGYYRKAMFDNPQSSLKKQETPPPKKTVSSQIEEKTALERRADKFSRTLQEHIENIAKANIQETRLKGYQELISTLPDNSQSKVTLQQKLDEYNIVVPARKADTISDLLEQSISKGKAQRPKIIEGYKNFVETLDQRHQRQKERVVDSLNKYNDFLKTKNGGTVGAAWNNQFDANSLEYKMTREETAKYEAVSNLPEYKRHLIETNAPNNPIRQSPVQENIELTRNGVVMDHYSFASVFQFKDQDENLYYPISKSPRKQQVLSQFLQNSGIPSSPVIKVEGEYYSKELDLNKVQSSISREQDTKNMKTELGFLSFVLNDNDHIAGSNTLDHNVMVLDNKHNFHDFDAASLSRKRVRDTIIEEQNYIARGKRPSIYYSSFVNNQDHAANILDKAKEALSDSNWNAMSKKFPIENMNELKSSLETGVDDAIEFVNSLKKNKNGGTVGAAWNKSFDDNSIEYKMTGKEEAKYNAVANLSEYKQHLIKTNAPSDPLLYNPTGNIDMKRVKQKERFIGDKVNQYISQDGDKYHKIYPMRSEWDSNLIGGLAQHAGVKVSPTFKDKDGIEYSKMVDLTKSQTIDKRQDTLNKQADMLFLSKVFSDNDKGFDKYDEITLDMQNNIKENNNIITHQNGSQSIHSSFDFGLGNVNSKEYFPLRKGVVDPKAIDENKEYALKLSNRLSDILQDDKKWNSIADRYVNKEKLQQEVELTGNNLTSDEKLHESRANLIKRNRDFKELINGGYAKNTQVKADEMTFPQQYKEDDYEQVEIIKQELTSVQNKRLSSSDSDNTVGAAWNKEFDTNNPEYKMSDKEMAKYNAVANLPEYKQNLIKTDISGDQNKISPMENNIGLIDDGVHTDKYGKKTQRYKDQDENTYYKLRALNKEDKIFLFKQ</sequence>
<gene>
    <name evidence="3" type="ORF">HELGO_WM49096</name>
</gene>
<evidence type="ECO:0000256" key="2">
    <source>
        <dbReference type="SAM" id="MobiDB-lite"/>
    </source>
</evidence>
<organism evidence="3">
    <name type="scientific">uncultured Campylobacterales bacterium</name>
    <dbReference type="NCBI Taxonomy" id="352960"/>
    <lineage>
        <taxon>Bacteria</taxon>
        <taxon>Pseudomonadati</taxon>
        <taxon>Campylobacterota</taxon>
        <taxon>Epsilonproteobacteria</taxon>
        <taxon>Campylobacterales</taxon>
        <taxon>environmental samples</taxon>
    </lineage>
</organism>
<keyword evidence="1" id="KW-0175">Coiled coil</keyword>
<dbReference type="EMBL" id="CACVAW010000041">
    <property type="protein sequence ID" value="CAA6810504.1"/>
    <property type="molecule type" value="Genomic_DNA"/>
</dbReference>
<accession>A0A6S6SWM9</accession>
<dbReference type="AlphaFoldDB" id="A0A6S6SWM9"/>
<feature type="region of interest" description="Disordered" evidence="2">
    <location>
        <begin position="352"/>
        <end position="374"/>
    </location>
</feature>
<reference evidence="3" key="1">
    <citation type="submission" date="2020-01" db="EMBL/GenBank/DDBJ databases">
        <authorList>
            <person name="Meier V. D."/>
            <person name="Meier V D."/>
        </authorList>
    </citation>
    <scope>NUCLEOTIDE SEQUENCE</scope>
    <source>
        <strain evidence="3">HLG_WM_MAG_12</strain>
    </source>
</reference>
<evidence type="ECO:0000313" key="3">
    <source>
        <dbReference type="EMBL" id="CAA6810504.1"/>
    </source>
</evidence>
<evidence type="ECO:0000256" key="1">
    <source>
        <dbReference type="SAM" id="Coils"/>
    </source>
</evidence>
<protein>
    <submittedName>
        <fullName evidence="3">Uncharacterized protein</fullName>
    </submittedName>
</protein>
<proteinExistence type="predicted"/>